<dbReference type="Proteomes" id="UP001549037">
    <property type="component" value="Unassembled WGS sequence"/>
</dbReference>
<name>A0ABV2JF28_9STRE</name>
<comment type="caution">
    <text evidence="1">The sequence shown here is derived from an EMBL/GenBank/DDBJ whole genome shotgun (WGS) entry which is preliminary data.</text>
</comment>
<organism evidence="1 2">
    <name type="scientific">Streptococcus porcorum</name>
    <dbReference type="NCBI Taxonomy" id="701526"/>
    <lineage>
        <taxon>Bacteria</taxon>
        <taxon>Bacillati</taxon>
        <taxon>Bacillota</taxon>
        <taxon>Bacilli</taxon>
        <taxon>Lactobacillales</taxon>
        <taxon>Streptococcaceae</taxon>
        <taxon>Streptococcus</taxon>
    </lineage>
</organism>
<evidence type="ECO:0008006" key="3">
    <source>
        <dbReference type="Google" id="ProtNLM"/>
    </source>
</evidence>
<gene>
    <name evidence="1" type="ORF">ABID28_001017</name>
</gene>
<accession>A0ABV2JF28</accession>
<protein>
    <recommendedName>
        <fullName evidence="3">Glyoxalase</fullName>
    </recommendedName>
</protein>
<reference evidence="1 2" key="1">
    <citation type="submission" date="2024-06" db="EMBL/GenBank/DDBJ databases">
        <title>Genomic Encyclopedia of Type Strains, Phase IV (KMG-IV): sequencing the most valuable type-strain genomes for metagenomic binning, comparative biology and taxonomic classification.</title>
        <authorList>
            <person name="Goeker M."/>
        </authorList>
    </citation>
    <scope>NUCLEOTIDE SEQUENCE [LARGE SCALE GENOMIC DNA]</scope>
    <source>
        <strain evidence="1 2">DSM 28302</strain>
    </source>
</reference>
<dbReference type="EMBL" id="JBEPLN010000014">
    <property type="protein sequence ID" value="MET3634374.1"/>
    <property type="molecule type" value="Genomic_DNA"/>
</dbReference>
<sequence>MFNTEFGIMIYVEDVEKEKEFWKSLGFVISNEQTILDYPSFDMKINPESNCKFTVYSLEFIRTYSPEVAENQPSLLFTSTDIETLYEKVKQISPYVSELNELPFKNFNFSSATGQYYAVREA</sequence>
<keyword evidence="2" id="KW-1185">Reference proteome</keyword>
<evidence type="ECO:0000313" key="2">
    <source>
        <dbReference type="Proteomes" id="UP001549037"/>
    </source>
</evidence>
<evidence type="ECO:0000313" key="1">
    <source>
        <dbReference type="EMBL" id="MET3634374.1"/>
    </source>
</evidence>
<proteinExistence type="predicted"/>
<dbReference type="RefSeq" id="WP_354368676.1">
    <property type="nucleotide sequence ID" value="NZ_JBEPLN010000014.1"/>
</dbReference>